<reference evidence="3" key="2">
    <citation type="submission" date="2015-01" db="EMBL/GenBank/DDBJ databases">
        <title>Evolutionary Origins and Diversification of the Mycorrhizal Mutualists.</title>
        <authorList>
            <consortium name="DOE Joint Genome Institute"/>
            <consortium name="Mycorrhizal Genomics Consortium"/>
            <person name="Kohler A."/>
            <person name="Kuo A."/>
            <person name="Nagy L.G."/>
            <person name="Floudas D."/>
            <person name="Copeland A."/>
            <person name="Barry K.W."/>
            <person name="Cichocki N."/>
            <person name="Veneault-Fourrey C."/>
            <person name="LaButti K."/>
            <person name="Lindquist E.A."/>
            <person name="Lipzen A."/>
            <person name="Lundell T."/>
            <person name="Morin E."/>
            <person name="Murat C."/>
            <person name="Riley R."/>
            <person name="Ohm R."/>
            <person name="Sun H."/>
            <person name="Tunlid A."/>
            <person name="Henrissat B."/>
            <person name="Grigoriev I.V."/>
            <person name="Hibbett D.S."/>
            <person name="Martin F."/>
        </authorList>
    </citation>
    <scope>NUCLEOTIDE SEQUENCE [LARGE SCALE GENOMIC DNA]</scope>
    <source>
        <strain evidence="3">MUT 4182</strain>
    </source>
</reference>
<evidence type="ECO:0000313" key="2">
    <source>
        <dbReference type="EMBL" id="KIO17003.1"/>
    </source>
</evidence>
<dbReference type="EMBL" id="KN823445">
    <property type="protein sequence ID" value="KIO17003.1"/>
    <property type="molecule type" value="Genomic_DNA"/>
</dbReference>
<feature type="region of interest" description="Disordered" evidence="1">
    <location>
        <begin position="24"/>
        <end position="53"/>
    </location>
</feature>
<feature type="compositionally biased region" description="Basic and acidic residues" evidence="1">
    <location>
        <begin position="27"/>
        <end position="36"/>
    </location>
</feature>
<evidence type="ECO:0000313" key="3">
    <source>
        <dbReference type="Proteomes" id="UP000054248"/>
    </source>
</evidence>
<accession>A0A0C3K6K2</accession>
<dbReference type="HOGENOM" id="CLU_2110744_0_0_1"/>
<reference evidence="2 3" key="1">
    <citation type="submission" date="2014-04" db="EMBL/GenBank/DDBJ databases">
        <authorList>
            <consortium name="DOE Joint Genome Institute"/>
            <person name="Kuo A."/>
            <person name="Girlanda M."/>
            <person name="Perotto S."/>
            <person name="Kohler A."/>
            <person name="Nagy L.G."/>
            <person name="Floudas D."/>
            <person name="Copeland A."/>
            <person name="Barry K.W."/>
            <person name="Cichocki N."/>
            <person name="Veneault-Fourrey C."/>
            <person name="LaButti K."/>
            <person name="Lindquist E.A."/>
            <person name="Lipzen A."/>
            <person name="Lundell T."/>
            <person name="Morin E."/>
            <person name="Murat C."/>
            <person name="Sun H."/>
            <person name="Tunlid A."/>
            <person name="Henrissat B."/>
            <person name="Grigoriev I.V."/>
            <person name="Hibbett D.S."/>
            <person name="Martin F."/>
            <person name="Nordberg H.P."/>
            <person name="Cantor M.N."/>
            <person name="Hua S.X."/>
        </authorList>
    </citation>
    <scope>NUCLEOTIDE SEQUENCE [LARGE SCALE GENOMIC DNA]</scope>
    <source>
        <strain evidence="2 3">MUT 4182</strain>
    </source>
</reference>
<protein>
    <submittedName>
        <fullName evidence="2">Glycoside hydrolase family 7 protein</fullName>
    </submittedName>
</protein>
<dbReference type="GO" id="GO:0016787">
    <property type="term" value="F:hydrolase activity"/>
    <property type="evidence" value="ECO:0007669"/>
    <property type="project" value="UniProtKB-KW"/>
</dbReference>
<feature type="compositionally biased region" description="Polar residues" evidence="1">
    <location>
        <begin position="38"/>
        <end position="50"/>
    </location>
</feature>
<keyword evidence="2" id="KW-0378">Hydrolase</keyword>
<dbReference type="AlphaFoldDB" id="A0A0C3K6K2"/>
<name>A0A0C3K6K2_9AGAM</name>
<sequence length="115" mass="12757">MAKHATAAFGNVYSDCSVNSYNSARLSPEDHSDGKHATATSGDLSQTHTEQGPVALNRLHIPSPTEDEKAWYMRWHFGPFSARSAITHWYYSITAREAPSTCKANHMITCFSQPL</sequence>
<organism evidence="2 3">
    <name type="scientific">Tulasnella calospora MUT 4182</name>
    <dbReference type="NCBI Taxonomy" id="1051891"/>
    <lineage>
        <taxon>Eukaryota</taxon>
        <taxon>Fungi</taxon>
        <taxon>Dikarya</taxon>
        <taxon>Basidiomycota</taxon>
        <taxon>Agaricomycotina</taxon>
        <taxon>Agaricomycetes</taxon>
        <taxon>Cantharellales</taxon>
        <taxon>Tulasnellaceae</taxon>
        <taxon>Tulasnella</taxon>
    </lineage>
</organism>
<proteinExistence type="predicted"/>
<gene>
    <name evidence="2" type="ORF">M407DRAFT_33342</name>
</gene>
<keyword evidence="3" id="KW-1185">Reference proteome</keyword>
<evidence type="ECO:0000256" key="1">
    <source>
        <dbReference type="SAM" id="MobiDB-lite"/>
    </source>
</evidence>
<dbReference type="Proteomes" id="UP000054248">
    <property type="component" value="Unassembled WGS sequence"/>
</dbReference>